<dbReference type="InterPro" id="IPR028090">
    <property type="entry name" value="JAB_dom_prok"/>
</dbReference>
<dbReference type="PANTHER" id="PTHR43267">
    <property type="entry name" value="TRNA THREONYLCARBAMOYLADENOSINE DEHYDRATASE"/>
    <property type="match status" value="1"/>
</dbReference>
<proteinExistence type="predicted"/>
<feature type="domain" description="THIF-type NAD/FAD binding fold" evidence="1">
    <location>
        <begin position="182"/>
        <end position="433"/>
    </location>
</feature>
<dbReference type="Proteomes" id="UP000510721">
    <property type="component" value="Plasmid pEmeITTGR7a"/>
</dbReference>
<dbReference type="Gene3D" id="3.40.50.720">
    <property type="entry name" value="NAD(P)-binding Rossmann-like Domain"/>
    <property type="match status" value="1"/>
</dbReference>
<dbReference type="KEGG" id="emx:FKV68_20575"/>
<dbReference type="Pfam" id="PF14464">
    <property type="entry name" value="Prok-JAB"/>
    <property type="match status" value="1"/>
</dbReference>
<dbReference type="GO" id="GO:0061503">
    <property type="term" value="F:tRNA threonylcarbamoyladenosine dehydratase"/>
    <property type="evidence" value="ECO:0007669"/>
    <property type="project" value="TreeGrafter"/>
</dbReference>
<accession>A0A859QMJ0</accession>
<dbReference type="Pfam" id="PF00899">
    <property type="entry name" value="ThiF"/>
    <property type="match status" value="1"/>
</dbReference>
<geneLocation type="plasmid" evidence="4">
    <name>pemeittgr7a</name>
</geneLocation>
<feature type="domain" description="JAB" evidence="2">
    <location>
        <begin position="26"/>
        <end position="138"/>
    </location>
</feature>
<evidence type="ECO:0000259" key="1">
    <source>
        <dbReference type="Pfam" id="PF00899"/>
    </source>
</evidence>
<sequence>MTALDITILEQHMELLRPPFPARDAPEAAAYMLLGASDIGADLWSRQPRLRLVSHRVIDIPAADHISASPVHVTWSTVGFMRLLGDAMIAGKVPAIVHTHPGSYAFFSDQDDRNEQELARTAHLKGVRGLVSIVLGGDGSVSARIWTAANTYIVADTVQIVGGRFIRHAAEATESAEAEHLDRQRRLFGAGFNKTLRSLRVCVVGCGGTGSPVALLLARLGVGYIYLIDNDTLAETNLNRVHGSHRPDVGMAKVEILKREIETMGVGCHVITSKAWVKSTEVRDGLKSADFIFGCTDDNSGRTFINRLAYFYGIPLIDVGLRMVAANERQINDLNGRVTTALPGRPCLICSGVVNAARAHEEDLERTRPEEFQKRKEEAYVIGGGDPAPAVVTFTTEMATVAVNEMIAAITGFHGSEGMISNRVRRWHSRDDRFLAHRKRDGCPVCNSDWSRGAGDVVPFLDMVS</sequence>
<keyword evidence="3" id="KW-0614">Plasmid</keyword>
<dbReference type="RefSeq" id="WP_180941775.1">
    <property type="nucleotide sequence ID" value="NZ_CP041239.1"/>
</dbReference>
<dbReference type="InterPro" id="IPR035985">
    <property type="entry name" value="Ubiquitin-activating_enz"/>
</dbReference>
<keyword evidence="4" id="KW-1185">Reference proteome</keyword>
<evidence type="ECO:0000313" key="4">
    <source>
        <dbReference type="Proteomes" id="UP000510721"/>
    </source>
</evidence>
<dbReference type="GO" id="GO:0008641">
    <property type="term" value="F:ubiquitin-like modifier activating enzyme activity"/>
    <property type="evidence" value="ECO:0007669"/>
    <property type="project" value="InterPro"/>
</dbReference>
<protein>
    <submittedName>
        <fullName evidence="3">Uncharacterized protein</fullName>
    </submittedName>
</protein>
<dbReference type="EMBL" id="CP041239">
    <property type="protein sequence ID" value="QLL63890.1"/>
    <property type="molecule type" value="Genomic_DNA"/>
</dbReference>
<gene>
    <name evidence="3" type="ORF">FKV68_20575</name>
</gene>
<name>A0A859QMJ0_9HYPH</name>
<dbReference type="InterPro" id="IPR045886">
    <property type="entry name" value="ThiF/MoeB/HesA"/>
</dbReference>
<dbReference type="GO" id="GO:0061504">
    <property type="term" value="P:cyclic threonylcarbamoyladenosine biosynthetic process"/>
    <property type="evidence" value="ECO:0007669"/>
    <property type="project" value="TreeGrafter"/>
</dbReference>
<organism evidence="3 4">
    <name type="scientific">Sinorhizobium mexicanum</name>
    <dbReference type="NCBI Taxonomy" id="375549"/>
    <lineage>
        <taxon>Bacteria</taxon>
        <taxon>Pseudomonadati</taxon>
        <taxon>Pseudomonadota</taxon>
        <taxon>Alphaproteobacteria</taxon>
        <taxon>Hyphomicrobiales</taxon>
        <taxon>Rhizobiaceae</taxon>
        <taxon>Sinorhizobium/Ensifer group</taxon>
        <taxon>Sinorhizobium</taxon>
    </lineage>
</organism>
<dbReference type="SUPFAM" id="SSF69572">
    <property type="entry name" value="Activating enzymes of the ubiquitin-like proteins"/>
    <property type="match status" value="1"/>
</dbReference>
<evidence type="ECO:0000313" key="3">
    <source>
        <dbReference type="EMBL" id="QLL63890.1"/>
    </source>
</evidence>
<dbReference type="InterPro" id="IPR000594">
    <property type="entry name" value="ThiF_NAD_FAD-bd"/>
</dbReference>
<dbReference type="PANTHER" id="PTHR43267:SF1">
    <property type="entry name" value="TRNA THREONYLCARBAMOYLADENOSINE DEHYDRATASE"/>
    <property type="match status" value="1"/>
</dbReference>
<dbReference type="AlphaFoldDB" id="A0A859QMJ0"/>
<evidence type="ECO:0000259" key="2">
    <source>
        <dbReference type="Pfam" id="PF14464"/>
    </source>
</evidence>
<reference evidence="3 4" key="1">
    <citation type="submission" date="2019-06" db="EMBL/GenBank/DDBJ databases">
        <title>Complete genome sequence of Ensifer mexicanus ITTG R7 isolated from nodules of Acacia angustissima (Mill.) Kuntze.</title>
        <authorList>
            <person name="Rincon-Rosales R."/>
            <person name="Rogel M.A."/>
            <person name="Guerrero G."/>
            <person name="Rincon-Molina C.I."/>
            <person name="Lopez-Lopez A."/>
            <person name="Martinez-Romero E."/>
        </authorList>
    </citation>
    <scope>NUCLEOTIDE SEQUENCE [LARGE SCALE GENOMIC DNA]</scope>
    <source>
        <strain evidence="3 4">ITTG R7</strain>
        <plasmid evidence="4">pemeittgr7a</plasmid>
    </source>
</reference>